<keyword evidence="3" id="KW-1185">Reference proteome</keyword>
<dbReference type="EMBL" id="BGPR01003234">
    <property type="protein sequence ID" value="GBM85437.1"/>
    <property type="molecule type" value="Genomic_DNA"/>
</dbReference>
<feature type="compositionally biased region" description="Low complexity" evidence="1">
    <location>
        <begin position="17"/>
        <end position="42"/>
    </location>
</feature>
<feature type="compositionally biased region" description="Pro residues" evidence="1">
    <location>
        <begin position="7"/>
        <end position="16"/>
    </location>
</feature>
<gene>
    <name evidence="2" type="ORF">AVEN_133967_1</name>
</gene>
<dbReference type="Proteomes" id="UP000499080">
    <property type="component" value="Unassembled WGS sequence"/>
</dbReference>
<sequence>MFSPTGAPGPPVPPTGATPVPLGTPPIASTHGHGPSLHGSGSVRSQPEGAAEEGAFMAPLATRLRGRGGERGEEGQGQGGDRATQAAHRGELKAARRAVQGRTVQGSGRYVCTVMTFFQHCSAGCSRHRESLIRNAEDPAIPPSGQP</sequence>
<reference evidence="2 3" key="1">
    <citation type="journal article" date="2019" name="Sci. Rep.">
        <title>Orb-weaving spider Araneus ventricosus genome elucidates the spidroin gene catalogue.</title>
        <authorList>
            <person name="Kono N."/>
            <person name="Nakamura H."/>
            <person name="Ohtoshi R."/>
            <person name="Moran D.A.P."/>
            <person name="Shinohara A."/>
            <person name="Yoshida Y."/>
            <person name="Fujiwara M."/>
            <person name="Mori M."/>
            <person name="Tomita M."/>
            <person name="Arakawa K."/>
        </authorList>
    </citation>
    <scope>NUCLEOTIDE SEQUENCE [LARGE SCALE GENOMIC DNA]</scope>
</reference>
<organism evidence="2 3">
    <name type="scientific">Araneus ventricosus</name>
    <name type="common">Orbweaver spider</name>
    <name type="synonym">Epeira ventricosa</name>
    <dbReference type="NCBI Taxonomy" id="182803"/>
    <lineage>
        <taxon>Eukaryota</taxon>
        <taxon>Metazoa</taxon>
        <taxon>Ecdysozoa</taxon>
        <taxon>Arthropoda</taxon>
        <taxon>Chelicerata</taxon>
        <taxon>Arachnida</taxon>
        <taxon>Araneae</taxon>
        <taxon>Araneomorphae</taxon>
        <taxon>Entelegynae</taxon>
        <taxon>Araneoidea</taxon>
        <taxon>Araneidae</taxon>
        <taxon>Araneus</taxon>
    </lineage>
</organism>
<evidence type="ECO:0000313" key="2">
    <source>
        <dbReference type="EMBL" id="GBM85437.1"/>
    </source>
</evidence>
<feature type="region of interest" description="Disordered" evidence="1">
    <location>
        <begin position="1"/>
        <end position="105"/>
    </location>
</feature>
<proteinExistence type="predicted"/>
<comment type="caution">
    <text evidence="2">The sequence shown here is derived from an EMBL/GenBank/DDBJ whole genome shotgun (WGS) entry which is preliminary data.</text>
</comment>
<evidence type="ECO:0000313" key="3">
    <source>
        <dbReference type="Proteomes" id="UP000499080"/>
    </source>
</evidence>
<protein>
    <submittedName>
        <fullName evidence="2">Uncharacterized protein</fullName>
    </submittedName>
</protein>
<name>A0A4Y2J5K5_ARAVE</name>
<dbReference type="AlphaFoldDB" id="A0A4Y2J5K5"/>
<accession>A0A4Y2J5K5</accession>
<evidence type="ECO:0000256" key="1">
    <source>
        <dbReference type="SAM" id="MobiDB-lite"/>
    </source>
</evidence>